<dbReference type="SUPFAM" id="SSF54637">
    <property type="entry name" value="Thioesterase/thiol ester dehydrase-isomerase"/>
    <property type="match status" value="1"/>
</dbReference>
<dbReference type="CDD" id="cd00586">
    <property type="entry name" value="4HBT"/>
    <property type="match status" value="1"/>
</dbReference>
<dbReference type="Pfam" id="PF13279">
    <property type="entry name" value="4HBT_2"/>
    <property type="match status" value="1"/>
</dbReference>
<dbReference type="EMBL" id="SCHC01000003">
    <property type="protein sequence ID" value="TBW76174.1"/>
    <property type="molecule type" value="Genomic_DNA"/>
</dbReference>
<evidence type="ECO:0000313" key="2">
    <source>
        <dbReference type="EMBL" id="NMK97025.1"/>
    </source>
</evidence>
<dbReference type="Proteomes" id="UP000538955">
    <property type="component" value="Unassembled WGS sequence"/>
</dbReference>
<dbReference type="Proteomes" id="UP000550736">
    <property type="component" value="Unassembled WGS sequence"/>
</dbReference>
<evidence type="ECO:0000313" key="3">
    <source>
        <dbReference type="EMBL" id="TBW76174.1"/>
    </source>
</evidence>
<gene>
    <name evidence="3" type="ORF">EQ811_10065</name>
    <name evidence="2" type="ORF">HHM13_02765</name>
    <name evidence="1" type="ORF">HHM24_03465</name>
</gene>
<name>A0A7X9WET4_STACP</name>
<proteinExistence type="predicted"/>
<organism evidence="2 6">
    <name type="scientific">Staphylococcus capitis</name>
    <dbReference type="NCBI Taxonomy" id="29388"/>
    <lineage>
        <taxon>Bacteria</taxon>
        <taxon>Bacillati</taxon>
        <taxon>Bacillota</taxon>
        <taxon>Bacilli</taxon>
        <taxon>Bacillales</taxon>
        <taxon>Staphylococcaceae</taxon>
        <taxon>Staphylococcus</taxon>
    </lineage>
</organism>
<dbReference type="InterPro" id="IPR050563">
    <property type="entry name" value="4-hydroxybenzoyl-CoA_TE"/>
</dbReference>
<dbReference type="PANTHER" id="PTHR31793:SF2">
    <property type="entry name" value="BLR1345 PROTEIN"/>
    <property type="match status" value="1"/>
</dbReference>
<dbReference type="PANTHER" id="PTHR31793">
    <property type="entry name" value="4-HYDROXYBENZOYL-COA THIOESTERASE FAMILY MEMBER"/>
    <property type="match status" value="1"/>
</dbReference>
<protein>
    <submittedName>
        <fullName evidence="2">Thioesterase</fullName>
    </submittedName>
</protein>
<keyword evidence="5" id="KW-1185">Reference proteome</keyword>
<dbReference type="EMBL" id="JABBMI010000044">
    <property type="protein sequence ID" value="NMK53809.1"/>
    <property type="molecule type" value="Genomic_DNA"/>
</dbReference>
<comment type="caution">
    <text evidence="2">The sequence shown here is derived from an EMBL/GenBank/DDBJ whole genome shotgun (WGS) entry which is preliminary data.</text>
</comment>
<evidence type="ECO:0000313" key="6">
    <source>
        <dbReference type="Proteomes" id="UP000550736"/>
    </source>
</evidence>
<dbReference type="RefSeq" id="WP_030056865.1">
    <property type="nucleotide sequence ID" value="NZ_AP014956.1"/>
</dbReference>
<dbReference type="EMBL" id="JABBLX010000004">
    <property type="protein sequence ID" value="NMK97025.1"/>
    <property type="molecule type" value="Genomic_DNA"/>
</dbReference>
<dbReference type="AlphaFoldDB" id="A0A7X9WET4"/>
<accession>A0A7X9WET4</accession>
<evidence type="ECO:0000313" key="1">
    <source>
        <dbReference type="EMBL" id="NMK53809.1"/>
    </source>
</evidence>
<dbReference type="GO" id="GO:0047617">
    <property type="term" value="F:fatty acyl-CoA hydrolase activity"/>
    <property type="evidence" value="ECO:0007669"/>
    <property type="project" value="TreeGrafter"/>
</dbReference>
<reference evidence="5 6" key="2">
    <citation type="submission" date="2020-04" db="EMBL/GenBank/DDBJ databases">
        <title>The Epidemiology and Molecular Characteristics of Linezolid-Resistant Staphylococcus capitis in Huashan Hospital, Shanghai.</title>
        <authorList>
            <person name="Ding L."/>
            <person name="Li P."/>
            <person name="Yang Y."/>
            <person name="Lin D."/>
            <person name="Xu X."/>
        </authorList>
    </citation>
    <scope>NUCLEOTIDE SEQUENCE [LARGE SCALE GENOMIC DNA]</scope>
    <source>
        <strain evidence="2 6">12-86</strain>
        <strain evidence="1 5">17-84</strain>
    </source>
</reference>
<evidence type="ECO:0000313" key="5">
    <source>
        <dbReference type="Proteomes" id="UP000538955"/>
    </source>
</evidence>
<evidence type="ECO:0000313" key="4">
    <source>
        <dbReference type="Proteomes" id="UP000291949"/>
    </source>
</evidence>
<dbReference type="InterPro" id="IPR029069">
    <property type="entry name" value="HotDog_dom_sf"/>
</dbReference>
<sequence length="155" mass="18227">MKQYQYDTKVIQEWVDHNGHMNDAEYNRVLSDATDDWLAHLGLTLETIKTLHYTVFTLENHLTFLKEMKLDEDISVKVHLYDYDSKRLHVFMEMLNSEQALTSTYEVMLMGIDTENGRPSPFPDSIAHNIEAYYKKDEMTTRPKQLGHQIGITRK</sequence>
<reference evidence="3 4" key="1">
    <citation type="journal article" date="2019" name="Sci. Transl. Med.">
        <title>Quorum sensing between bacterial species on the skin protects against epidermal injury in atopic dermatitis.</title>
        <authorList>
            <person name="Williams M.R."/>
        </authorList>
    </citation>
    <scope>NUCLEOTIDE SEQUENCE [LARGE SCALE GENOMIC DNA]</scope>
    <source>
        <strain evidence="3 4">H8</strain>
    </source>
</reference>
<dbReference type="Gene3D" id="3.10.129.10">
    <property type="entry name" value="Hotdog Thioesterase"/>
    <property type="match status" value="1"/>
</dbReference>
<dbReference type="Proteomes" id="UP000291949">
    <property type="component" value="Unassembled WGS sequence"/>
</dbReference>